<name>A0ACC2S079_9FUNG</name>
<accession>A0ACC2S079</accession>
<evidence type="ECO:0000313" key="1">
    <source>
        <dbReference type="EMBL" id="KAJ9055786.1"/>
    </source>
</evidence>
<evidence type="ECO:0000313" key="2">
    <source>
        <dbReference type="Proteomes" id="UP001165960"/>
    </source>
</evidence>
<comment type="caution">
    <text evidence="1">The sequence shown here is derived from an EMBL/GenBank/DDBJ whole genome shotgun (WGS) entry which is preliminary data.</text>
</comment>
<gene>
    <name evidence="1" type="ORF">DSO57_1000644</name>
</gene>
<proteinExistence type="predicted"/>
<keyword evidence="2" id="KW-1185">Reference proteome</keyword>
<organism evidence="1 2">
    <name type="scientific">Entomophthora muscae</name>
    <dbReference type="NCBI Taxonomy" id="34485"/>
    <lineage>
        <taxon>Eukaryota</taxon>
        <taxon>Fungi</taxon>
        <taxon>Fungi incertae sedis</taxon>
        <taxon>Zoopagomycota</taxon>
        <taxon>Entomophthoromycotina</taxon>
        <taxon>Entomophthoromycetes</taxon>
        <taxon>Entomophthorales</taxon>
        <taxon>Entomophthoraceae</taxon>
        <taxon>Entomophthora</taxon>
    </lineage>
</organism>
<reference evidence="1" key="1">
    <citation type="submission" date="2022-04" db="EMBL/GenBank/DDBJ databases">
        <title>Genome of the entomopathogenic fungus Entomophthora muscae.</title>
        <authorList>
            <person name="Elya C."/>
            <person name="Lovett B.R."/>
            <person name="Lee E."/>
            <person name="Macias A.M."/>
            <person name="Hajek A.E."/>
            <person name="De Bivort B.L."/>
            <person name="Kasson M.T."/>
            <person name="De Fine Licht H.H."/>
            <person name="Stajich J.E."/>
        </authorList>
    </citation>
    <scope>NUCLEOTIDE SEQUENCE</scope>
    <source>
        <strain evidence="1">Berkeley</strain>
    </source>
</reference>
<sequence length="71" mass="7641">MHSYSLLAFLIPLVLASPVPADPKPKLTPCSETRLACSHIIPETPPTENHVPLGSIDKLNNNAPLRDGAFI</sequence>
<dbReference type="Proteomes" id="UP001165960">
    <property type="component" value="Unassembled WGS sequence"/>
</dbReference>
<dbReference type="EMBL" id="QTSX02006391">
    <property type="protein sequence ID" value="KAJ9055786.1"/>
    <property type="molecule type" value="Genomic_DNA"/>
</dbReference>
<protein>
    <submittedName>
        <fullName evidence="1">Uncharacterized protein</fullName>
    </submittedName>
</protein>